<dbReference type="EC" id="2.7.7.41" evidence="6 18"/>
<protein>
    <recommendedName>
        <fullName evidence="7 18">Phosphatidate cytidylyltransferase</fullName>
        <ecNumber evidence="6 18">2.7.7.41</ecNumber>
    </recommendedName>
</protein>
<evidence type="ECO:0000256" key="11">
    <source>
        <dbReference type="ARBA" id="ARBA00022692"/>
    </source>
</evidence>
<feature type="transmembrane region" description="Helical" evidence="19">
    <location>
        <begin position="112"/>
        <end position="131"/>
    </location>
</feature>
<evidence type="ECO:0000256" key="10">
    <source>
        <dbReference type="ARBA" id="ARBA00022679"/>
    </source>
</evidence>
<evidence type="ECO:0000256" key="18">
    <source>
        <dbReference type="RuleBase" id="RU003938"/>
    </source>
</evidence>
<gene>
    <name evidence="20" type="primary">cdsA_2</name>
    <name evidence="20" type="ORF">IMCC3135_25505</name>
</gene>
<comment type="pathway">
    <text evidence="3 18">Phospholipid metabolism; CDP-diacylglycerol biosynthesis; CDP-diacylglycerol from sn-glycerol 3-phosphate: step 3/3.</text>
</comment>
<feature type="transmembrane region" description="Helical" evidence="19">
    <location>
        <begin position="182"/>
        <end position="201"/>
    </location>
</feature>
<keyword evidence="10 18" id="KW-0808">Transferase</keyword>
<dbReference type="Proteomes" id="UP000250079">
    <property type="component" value="Chromosome"/>
</dbReference>
<dbReference type="OrthoDB" id="9799199at2"/>
<dbReference type="GO" id="GO:0005886">
    <property type="term" value="C:plasma membrane"/>
    <property type="evidence" value="ECO:0007669"/>
    <property type="project" value="UniProtKB-SubCell"/>
</dbReference>
<comment type="pathway">
    <text evidence="4">Lipid metabolism.</text>
</comment>
<evidence type="ECO:0000256" key="8">
    <source>
        <dbReference type="ARBA" id="ARBA00022475"/>
    </source>
</evidence>
<name>A0A2Z2NV94_9GAMM</name>
<evidence type="ECO:0000256" key="15">
    <source>
        <dbReference type="ARBA" id="ARBA00023136"/>
    </source>
</evidence>
<feature type="transmembrane region" description="Helical" evidence="19">
    <location>
        <begin position="80"/>
        <end position="100"/>
    </location>
</feature>
<reference evidence="20 21" key="1">
    <citation type="submission" date="2016-12" db="EMBL/GenBank/DDBJ databases">
        <authorList>
            <person name="Song W.-J."/>
            <person name="Kurnit D.M."/>
        </authorList>
    </citation>
    <scope>NUCLEOTIDE SEQUENCE [LARGE SCALE GENOMIC DNA]</scope>
    <source>
        <strain evidence="20 21">IMCC3135</strain>
    </source>
</reference>
<evidence type="ECO:0000313" key="20">
    <source>
        <dbReference type="EMBL" id="ASJ75163.1"/>
    </source>
</evidence>
<comment type="catalytic activity">
    <reaction evidence="1 18">
        <text>a 1,2-diacyl-sn-glycero-3-phosphate + CTP + H(+) = a CDP-1,2-diacyl-sn-glycerol + diphosphate</text>
        <dbReference type="Rhea" id="RHEA:16229"/>
        <dbReference type="ChEBI" id="CHEBI:15378"/>
        <dbReference type="ChEBI" id="CHEBI:33019"/>
        <dbReference type="ChEBI" id="CHEBI:37563"/>
        <dbReference type="ChEBI" id="CHEBI:58332"/>
        <dbReference type="ChEBI" id="CHEBI:58608"/>
        <dbReference type="EC" id="2.7.7.41"/>
    </reaction>
</comment>
<evidence type="ECO:0000256" key="6">
    <source>
        <dbReference type="ARBA" id="ARBA00012487"/>
    </source>
</evidence>
<sequence length="272" mass="29661">MLKTRIITAVVLLLAFSGALFLTSVDVFALVLGFVVAACAWEWSRMCGLSCENGQLVYAALAGVLALIGLYIPFDLQLMKWFLLAGLLFWLAVPVLFYLAPPRQHVEQDMDIPVLALGAFMFLLTAVAMQYLRSHAPEASSWLLLYSLCVVWFMDIGAYFSGRRFGHRKLAPSISPGKSWEGVYGGLAATALLLIVVLLMADWTDGHGFKLLVATLLSAAASVLGDLYESRMKRSAGMKDSSQLLPGHGGVLDRLDGVLAAVPVFAFVWVWL</sequence>
<dbReference type="EMBL" id="CP018632">
    <property type="protein sequence ID" value="ASJ75163.1"/>
    <property type="molecule type" value="Genomic_DNA"/>
</dbReference>
<dbReference type="PROSITE" id="PS01315">
    <property type="entry name" value="CDS"/>
    <property type="match status" value="1"/>
</dbReference>
<evidence type="ECO:0000256" key="9">
    <source>
        <dbReference type="ARBA" id="ARBA00022516"/>
    </source>
</evidence>
<evidence type="ECO:0000256" key="12">
    <source>
        <dbReference type="ARBA" id="ARBA00022695"/>
    </source>
</evidence>
<organism evidence="20 21">
    <name type="scientific">Granulosicoccus antarcticus IMCC3135</name>
    <dbReference type="NCBI Taxonomy" id="1192854"/>
    <lineage>
        <taxon>Bacteria</taxon>
        <taxon>Pseudomonadati</taxon>
        <taxon>Pseudomonadota</taxon>
        <taxon>Gammaproteobacteria</taxon>
        <taxon>Chromatiales</taxon>
        <taxon>Granulosicoccaceae</taxon>
        <taxon>Granulosicoccus</taxon>
    </lineage>
</organism>
<dbReference type="InterPro" id="IPR000374">
    <property type="entry name" value="PC_trans"/>
</dbReference>
<evidence type="ECO:0000256" key="13">
    <source>
        <dbReference type="ARBA" id="ARBA00022989"/>
    </source>
</evidence>
<keyword evidence="16" id="KW-0594">Phospholipid biosynthesis</keyword>
<evidence type="ECO:0000256" key="2">
    <source>
        <dbReference type="ARBA" id="ARBA00004651"/>
    </source>
</evidence>
<evidence type="ECO:0000256" key="14">
    <source>
        <dbReference type="ARBA" id="ARBA00023098"/>
    </source>
</evidence>
<dbReference type="RefSeq" id="WP_088920111.1">
    <property type="nucleotide sequence ID" value="NZ_CP018632.1"/>
</dbReference>
<keyword evidence="8" id="KW-1003">Cell membrane</keyword>
<dbReference type="AlphaFoldDB" id="A0A2Z2NV94"/>
<evidence type="ECO:0000256" key="1">
    <source>
        <dbReference type="ARBA" id="ARBA00001698"/>
    </source>
</evidence>
<feature type="transmembrane region" description="Helical" evidence="19">
    <location>
        <begin position="56"/>
        <end position="74"/>
    </location>
</feature>
<evidence type="ECO:0000256" key="3">
    <source>
        <dbReference type="ARBA" id="ARBA00005119"/>
    </source>
</evidence>
<feature type="transmembrane region" description="Helical" evidence="19">
    <location>
        <begin position="207"/>
        <end position="228"/>
    </location>
</feature>
<evidence type="ECO:0000256" key="16">
    <source>
        <dbReference type="ARBA" id="ARBA00023209"/>
    </source>
</evidence>
<comment type="similarity">
    <text evidence="5 18">Belongs to the CDS family.</text>
</comment>
<keyword evidence="21" id="KW-1185">Reference proteome</keyword>
<keyword evidence="13 19" id="KW-1133">Transmembrane helix</keyword>
<feature type="transmembrane region" description="Helical" evidence="19">
    <location>
        <begin position="143"/>
        <end position="161"/>
    </location>
</feature>
<dbReference type="KEGG" id="gai:IMCC3135_25505"/>
<dbReference type="UniPathway" id="UPA00557">
    <property type="reaction ID" value="UER00614"/>
</dbReference>
<accession>A0A2Z2NV94</accession>
<evidence type="ECO:0000313" key="21">
    <source>
        <dbReference type="Proteomes" id="UP000250079"/>
    </source>
</evidence>
<keyword evidence="12 18" id="KW-0548">Nucleotidyltransferase</keyword>
<evidence type="ECO:0000256" key="4">
    <source>
        <dbReference type="ARBA" id="ARBA00005189"/>
    </source>
</evidence>
<keyword evidence="11 18" id="KW-0812">Transmembrane</keyword>
<dbReference type="PANTHER" id="PTHR46382">
    <property type="entry name" value="PHOSPHATIDATE CYTIDYLYLTRANSFERASE"/>
    <property type="match status" value="1"/>
</dbReference>
<proteinExistence type="inferred from homology"/>
<evidence type="ECO:0000256" key="5">
    <source>
        <dbReference type="ARBA" id="ARBA00010185"/>
    </source>
</evidence>
<keyword evidence="15 19" id="KW-0472">Membrane</keyword>
<keyword evidence="14" id="KW-0443">Lipid metabolism</keyword>
<evidence type="ECO:0000256" key="17">
    <source>
        <dbReference type="ARBA" id="ARBA00023264"/>
    </source>
</evidence>
<dbReference type="GO" id="GO:0004605">
    <property type="term" value="F:phosphatidate cytidylyltransferase activity"/>
    <property type="evidence" value="ECO:0007669"/>
    <property type="project" value="UniProtKB-EC"/>
</dbReference>
<comment type="subcellular location">
    <subcellularLocation>
        <location evidence="2">Cell membrane</location>
        <topology evidence="2">Multi-pass membrane protein</topology>
    </subcellularLocation>
</comment>
<keyword evidence="9" id="KW-0444">Lipid biosynthesis</keyword>
<keyword evidence="17" id="KW-1208">Phospholipid metabolism</keyword>
<evidence type="ECO:0000256" key="7">
    <source>
        <dbReference type="ARBA" id="ARBA00019373"/>
    </source>
</evidence>
<dbReference type="GO" id="GO:0016024">
    <property type="term" value="P:CDP-diacylglycerol biosynthetic process"/>
    <property type="evidence" value="ECO:0007669"/>
    <property type="project" value="UniProtKB-UniPathway"/>
</dbReference>
<dbReference type="Pfam" id="PF01148">
    <property type="entry name" value="CTP_transf_1"/>
    <property type="match status" value="1"/>
</dbReference>
<dbReference type="PANTHER" id="PTHR46382:SF1">
    <property type="entry name" value="PHOSPHATIDATE CYTIDYLYLTRANSFERASE"/>
    <property type="match status" value="1"/>
</dbReference>
<evidence type="ECO:0000256" key="19">
    <source>
        <dbReference type="SAM" id="Phobius"/>
    </source>
</evidence>